<dbReference type="Pfam" id="PF03551">
    <property type="entry name" value="PadR"/>
    <property type="match status" value="1"/>
</dbReference>
<dbReference type="InterPro" id="IPR036390">
    <property type="entry name" value="WH_DNA-bd_sf"/>
</dbReference>
<proteinExistence type="predicted"/>
<dbReference type="Gene3D" id="1.10.10.10">
    <property type="entry name" value="Winged helix-like DNA-binding domain superfamily/Winged helix DNA-binding domain"/>
    <property type="match status" value="1"/>
</dbReference>
<dbReference type="InterPro" id="IPR036388">
    <property type="entry name" value="WH-like_DNA-bd_sf"/>
</dbReference>
<reference evidence="1 2" key="1">
    <citation type="submission" date="2015-10" db="EMBL/GenBank/DDBJ databases">
        <title>Genomic differences between typical nodule nitrogen-fixing rhizobial strains and those coming from bean seeds.</title>
        <authorList>
            <person name="Peralta H."/>
            <person name="Aguilar-Vera A."/>
            <person name="Diaz R."/>
            <person name="Mora Y."/>
            <person name="Martinez-Batallar G."/>
            <person name="Salazar E."/>
            <person name="Vargas-Lagunas C."/>
            <person name="Encarnacion S."/>
            <person name="Girard L."/>
            <person name="Mora J."/>
        </authorList>
    </citation>
    <scope>NUCLEOTIDE SEQUENCE [LARGE SCALE GENOMIC DNA]</scope>
    <source>
        <strain evidence="1 2">CFNEI 73</strain>
        <plasmid evidence="1 2">C</plasmid>
    </source>
</reference>
<dbReference type="KEGG" id="same:SAMCFNEI73_pC1536"/>
<accession>A0A1L3LYR4</accession>
<dbReference type="PANTHER" id="PTHR43252">
    <property type="entry name" value="TRANSCRIPTIONAL REGULATOR YQJI"/>
    <property type="match status" value="1"/>
</dbReference>
<dbReference type="InterPro" id="IPR005149">
    <property type="entry name" value="Tscrpt_reg_PadR_N"/>
</dbReference>
<dbReference type="RefSeq" id="WP_064251601.1">
    <property type="nucleotide sequence ID" value="NZ_CP013110.1"/>
</dbReference>
<geneLocation type="plasmid" evidence="1 2">
    <name>C</name>
</geneLocation>
<sequence length="163" mass="17749">MKGENDAVPSGDGRRMLDGDELGLLLLLQLKEGQGHGYDLIKDLKTRSGGNYIPSSGIVYPRLAMLVEARYVTVETKGKRRAYQLTAAGAEFLMEHLEEAHGVRARIEALRYRGSSVAAGPVGRAMQNLKTALGQKLAGEPDKDLLLAVAEIIDQAVHKIERL</sequence>
<evidence type="ECO:0000313" key="2">
    <source>
        <dbReference type="Proteomes" id="UP000182306"/>
    </source>
</evidence>
<gene>
    <name evidence="1" type="ORF">SAMCFNEI73_pC1536</name>
</gene>
<dbReference type="EMBL" id="CP013110">
    <property type="protein sequence ID" value="APG95240.1"/>
    <property type="molecule type" value="Genomic_DNA"/>
</dbReference>
<evidence type="ECO:0000313" key="1">
    <source>
        <dbReference type="EMBL" id="APG95240.1"/>
    </source>
</evidence>
<protein>
    <submittedName>
        <fullName evidence="1">Transcriptional regulator, PadR family</fullName>
    </submittedName>
</protein>
<keyword evidence="1" id="KW-0614">Plasmid</keyword>
<dbReference type="PANTHER" id="PTHR43252:SF7">
    <property type="entry name" value="TRANSCRIPTIONAL REGULATOR YQJI"/>
    <property type="match status" value="1"/>
</dbReference>
<dbReference type="AlphaFoldDB" id="A0A1L3LYR4"/>
<name>A0A1L3LYR4_9HYPH</name>
<dbReference type="Proteomes" id="UP000182306">
    <property type="component" value="Plasmid C"/>
</dbReference>
<keyword evidence="2" id="KW-1185">Reference proteome</keyword>
<dbReference type="OrthoDB" id="9814826at2"/>
<dbReference type="SUPFAM" id="SSF46785">
    <property type="entry name" value="Winged helix' DNA-binding domain"/>
    <property type="match status" value="1"/>
</dbReference>
<organism evidence="1 2">
    <name type="scientific">Sinorhizobium americanum</name>
    <dbReference type="NCBI Taxonomy" id="194963"/>
    <lineage>
        <taxon>Bacteria</taxon>
        <taxon>Pseudomonadati</taxon>
        <taxon>Pseudomonadota</taxon>
        <taxon>Alphaproteobacteria</taxon>
        <taxon>Hyphomicrobiales</taxon>
        <taxon>Rhizobiaceae</taxon>
        <taxon>Sinorhizobium/Ensifer group</taxon>
        <taxon>Sinorhizobium</taxon>
    </lineage>
</organism>